<feature type="domain" description="Copper amine oxidase-like N-terminal" evidence="2">
    <location>
        <begin position="47"/>
        <end position="154"/>
    </location>
</feature>
<proteinExistence type="predicted"/>
<keyword evidence="4" id="KW-1185">Reference proteome</keyword>
<dbReference type="RefSeq" id="WP_171687577.1">
    <property type="nucleotide sequence ID" value="NZ_WHNZ01000086.1"/>
</dbReference>
<dbReference type="Proteomes" id="UP000618579">
    <property type="component" value="Unassembled WGS sequence"/>
</dbReference>
<dbReference type="Gene3D" id="3.30.457.10">
    <property type="entry name" value="Copper amine oxidase-like, N-terminal domain"/>
    <property type="match status" value="1"/>
</dbReference>
<dbReference type="InterPro" id="IPR012854">
    <property type="entry name" value="Cu_amine_oxidase-like_N"/>
</dbReference>
<keyword evidence="1" id="KW-0732">Signal</keyword>
<organism evidence="3 4">
    <name type="scientific">Paenibacillus planticolens</name>
    <dbReference type="NCBI Taxonomy" id="2654976"/>
    <lineage>
        <taxon>Bacteria</taxon>
        <taxon>Bacillati</taxon>
        <taxon>Bacillota</taxon>
        <taxon>Bacilli</taxon>
        <taxon>Bacillales</taxon>
        <taxon>Paenibacillaceae</taxon>
        <taxon>Paenibacillus</taxon>
    </lineage>
</organism>
<dbReference type="Pfam" id="PF07833">
    <property type="entry name" value="Cu_amine_oxidN1"/>
    <property type="match status" value="1"/>
</dbReference>
<evidence type="ECO:0000313" key="3">
    <source>
        <dbReference type="EMBL" id="NOV04775.1"/>
    </source>
</evidence>
<evidence type="ECO:0000256" key="1">
    <source>
        <dbReference type="SAM" id="SignalP"/>
    </source>
</evidence>
<dbReference type="SUPFAM" id="SSF55383">
    <property type="entry name" value="Copper amine oxidase, domain N"/>
    <property type="match status" value="1"/>
</dbReference>
<evidence type="ECO:0000259" key="2">
    <source>
        <dbReference type="Pfam" id="PF07833"/>
    </source>
</evidence>
<dbReference type="EMBL" id="WHNZ01000086">
    <property type="protein sequence ID" value="NOV04775.1"/>
    <property type="molecule type" value="Genomic_DNA"/>
</dbReference>
<protein>
    <recommendedName>
        <fullName evidence="2">Copper amine oxidase-like N-terminal domain-containing protein</fullName>
    </recommendedName>
</protein>
<feature type="chain" id="PRO_5047151013" description="Copper amine oxidase-like N-terminal domain-containing protein" evidence="1">
    <location>
        <begin position="27"/>
        <end position="229"/>
    </location>
</feature>
<gene>
    <name evidence="3" type="ORF">GC097_32925</name>
</gene>
<reference evidence="3 4" key="1">
    <citation type="submission" date="2019-10" db="EMBL/GenBank/DDBJ databases">
        <title>Description of Paenibacillus pedi sp. nov.</title>
        <authorList>
            <person name="Carlier A."/>
            <person name="Qi S."/>
        </authorList>
    </citation>
    <scope>NUCLEOTIDE SEQUENCE [LARGE SCALE GENOMIC DNA]</scope>
    <source>
        <strain evidence="3 4">LMG 31457</strain>
    </source>
</reference>
<accession>A0ABX2A0B2</accession>
<evidence type="ECO:0000313" key="4">
    <source>
        <dbReference type="Proteomes" id="UP000618579"/>
    </source>
</evidence>
<name>A0ABX2A0B2_9BACL</name>
<comment type="caution">
    <text evidence="3">The sequence shown here is derived from an EMBL/GenBank/DDBJ whole genome shotgun (WGS) entry which is preliminary data.</text>
</comment>
<sequence length="229" mass="25552">MLYRVCLIFVLSTAMLLKSYTLTSYANDGKSPVGVKIQLTLNDVAATVNGQKMTLSTPPVLLNNTTLVPLRFIADALKADLTWNTEDQSIALKYADHVIKLSIDSRFVRIDNQSMTLEQPAVIMNSTTLVPLRFIAESLNQTVAYNNETKSIIITTPHPRNAEIRVDNLNTASNMGFTYNFFIQQPNMNVISMASDHHNQIYILEQDAASEMSFALRVYNEATGETKVV</sequence>
<feature type="signal peptide" evidence="1">
    <location>
        <begin position="1"/>
        <end position="26"/>
    </location>
</feature>
<dbReference type="InterPro" id="IPR036582">
    <property type="entry name" value="Mao_N_sf"/>
</dbReference>